<comment type="caution">
    <text evidence="1">The sequence shown here is derived from an EMBL/GenBank/DDBJ whole genome shotgun (WGS) entry which is preliminary data.</text>
</comment>
<dbReference type="Proteomes" id="UP000689967">
    <property type="component" value="Unassembled WGS sequence"/>
</dbReference>
<protein>
    <submittedName>
        <fullName evidence="1">SRPBCC family protein</fullName>
    </submittedName>
</protein>
<evidence type="ECO:0000313" key="2">
    <source>
        <dbReference type="Proteomes" id="UP000689967"/>
    </source>
</evidence>
<keyword evidence="2" id="KW-1185">Reference proteome</keyword>
<gene>
    <name evidence="1" type="ORF">JJQ90_06915</name>
</gene>
<organism evidence="1 2">
    <name type="scientific">Falsiroseomonas oleicola</name>
    <dbReference type="NCBI Taxonomy" id="2801474"/>
    <lineage>
        <taxon>Bacteria</taxon>
        <taxon>Pseudomonadati</taxon>
        <taxon>Pseudomonadota</taxon>
        <taxon>Alphaproteobacteria</taxon>
        <taxon>Acetobacterales</taxon>
        <taxon>Roseomonadaceae</taxon>
        <taxon>Falsiroseomonas</taxon>
    </lineage>
</organism>
<proteinExistence type="predicted"/>
<reference evidence="1 2" key="1">
    <citation type="submission" date="2021-01" db="EMBL/GenBank/DDBJ databases">
        <title>Roseomonas sp. nov, a bacterium isolated from an oil production mixture in Yumen Oilfield.</title>
        <authorList>
            <person name="Wu D."/>
        </authorList>
    </citation>
    <scope>NUCLEOTIDE SEQUENCE [LARGE SCALE GENOMIC DNA]</scope>
    <source>
        <strain evidence="1 2">ROY-5-3</strain>
    </source>
</reference>
<dbReference type="InterPro" id="IPR019587">
    <property type="entry name" value="Polyketide_cyclase/dehydratase"/>
</dbReference>
<name>A0ABS6H7W6_9PROT</name>
<dbReference type="EMBL" id="JAERQM010000001">
    <property type="protein sequence ID" value="MBU8543430.1"/>
    <property type="molecule type" value="Genomic_DNA"/>
</dbReference>
<accession>A0ABS6H7W6</accession>
<dbReference type="Pfam" id="PF10604">
    <property type="entry name" value="Polyketide_cyc2"/>
    <property type="match status" value="2"/>
</dbReference>
<dbReference type="CDD" id="cd07821">
    <property type="entry name" value="PYR_PYL_RCAR_like"/>
    <property type="match status" value="2"/>
</dbReference>
<evidence type="ECO:0000313" key="1">
    <source>
        <dbReference type="EMBL" id="MBU8543430.1"/>
    </source>
</evidence>
<sequence>MARAYASTILDAPVEAVWDVVRDFNGLPSWNPAIARSEIEDGLDSDVVGCVRRFWLRDGPMVRERLLSLSDRDYSFTYNFETPAFPVKNYVARMQLMPVTDGNRTFAEWEAVFDEAPEDAGKYVEIISKGVFQGGWDALKPVVAGRAAPSGTKRWAGFPPNKVWCSTVLDGSADAVWQVIRDFAGMGDWHDAITQMHMIDGARSDKVSGTRDFRFDTNHLNEKLLHLDDTGRSFSYFITKCDTPWMHYVSGARLWPVTDGDRCFGSWTGDWLASPQDDLELIPFATNEVYLKAFRTVGARFLKGASGR</sequence>
<dbReference type="PANTHER" id="PTHR39332">
    <property type="entry name" value="BLL4707 PROTEIN"/>
    <property type="match status" value="1"/>
</dbReference>
<dbReference type="PANTHER" id="PTHR39332:SF7">
    <property type="entry name" value="SRPBCC FAMILY PROTEIN"/>
    <property type="match status" value="1"/>
</dbReference>